<gene>
    <name evidence="2" type="ORF">NDU88_005509</name>
</gene>
<dbReference type="AlphaFoldDB" id="A0AAV7L103"/>
<evidence type="ECO:0000313" key="3">
    <source>
        <dbReference type="Proteomes" id="UP001066276"/>
    </source>
</evidence>
<proteinExistence type="predicted"/>
<protein>
    <submittedName>
        <fullName evidence="2">Uncharacterized protein</fullName>
    </submittedName>
</protein>
<comment type="caution">
    <text evidence="2">The sequence shown here is derived from an EMBL/GenBank/DDBJ whole genome shotgun (WGS) entry which is preliminary data.</text>
</comment>
<evidence type="ECO:0000313" key="2">
    <source>
        <dbReference type="EMBL" id="KAJ1085376.1"/>
    </source>
</evidence>
<reference evidence="2" key="1">
    <citation type="journal article" date="2022" name="bioRxiv">
        <title>Sequencing and chromosome-scale assembly of the giantPleurodeles waltlgenome.</title>
        <authorList>
            <person name="Brown T."/>
            <person name="Elewa A."/>
            <person name="Iarovenko S."/>
            <person name="Subramanian E."/>
            <person name="Araus A.J."/>
            <person name="Petzold A."/>
            <person name="Susuki M."/>
            <person name="Suzuki K.-i.T."/>
            <person name="Hayashi T."/>
            <person name="Toyoda A."/>
            <person name="Oliveira C."/>
            <person name="Osipova E."/>
            <person name="Leigh N.D."/>
            <person name="Simon A."/>
            <person name="Yun M.H."/>
        </authorList>
    </citation>
    <scope>NUCLEOTIDE SEQUENCE</scope>
    <source>
        <strain evidence="2">20211129_DDA</strain>
        <tissue evidence="2">Liver</tissue>
    </source>
</reference>
<feature type="compositionally biased region" description="Basic and acidic residues" evidence="1">
    <location>
        <begin position="27"/>
        <end position="40"/>
    </location>
</feature>
<accession>A0AAV7L103</accession>
<keyword evidence="3" id="KW-1185">Reference proteome</keyword>
<feature type="region of interest" description="Disordered" evidence="1">
    <location>
        <begin position="1"/>
        <end position="45"/>
    </location>
</feature>
<name>A0AAV7L103_PLEWA</name>
<feature type="compositionally biased region" description="Polar residues" evidence="1">
    <location>
        <begin position="15"/>
        <end position="25"/>
    </location>
</feature>
<sequence length="75" mass="8041">MGIWGAGRGSPADFQATSHTGTVPQDTRPEAREAPRKLWEPPRCTSGVTGPQLFRHLCSTLEAAASDLQGSEYAE</sequence>
<dbReference type="Proteomes" id="UP001066276">
    <property type="component" value="Chromosome 12"/>
</dbReference>
<dbReference type="EMBL" id="JANPWB010000016">
    <property type="protein sequence ID" value="KAJ1085376.1"/>
    <property type="molecule type" value="Genomic_DNA"/>
</dbReference>
<organism evidence="2 3">
    <name type="scientific">Pleurodeles waltl</name>
    <name type="common">Iberian ribbed newt</name>
    <dbReference type="NCBI Taxonomy" id="8319"/>
    <lineage>
        <taxon>Eukaryota</taxon>
        <taxon>Metazoa</taxon>
        <taxon>Chordata</taxon>
        <taxon>Craniata</taxon>
        <taxon>Vertebrata</taxon>
        <taxon>Euteleostomi</taxon>
        <taxon>Amphibia</taxon>
        <taxon>Batrachia</taxon>
        <taxon>Caudata</taxon>
        <taxon>Salamandroidea</taxon>
        <taxon>Salamandridae</taxon>
        <taxon>Pleurodelinae</taxon>
        <taxon>Pleurodeles</taxon>
    </lineage>
</organism>
<evidence type="ECO:0000256" key="1">
    <source>
        <dbReference type="SAM" id="MobiDB-lite"/>
    </source>
</evidence>